<evidence type="ECO:0000313" key="1">
    <source>
        <dbReference type="EMBL" id="EXB63562.1"/>
    </source>
</evidence>
<organism evidence="1 2">
    <name type="scientific">Morus notabilis</name>
    <dbReference type="NCBI Taxonomy" id="981085"/>
    <lineage>
        <taxon>Eukaryota</taxon>
        <taxon>Viridiplantae</taxon>
        <taxon>Streptophyta</taxon>
        <taxon>Embryophyta</taxon>
        <taxon>Tracheophyta</taxon>
        <taxon>Spermatophyta</taxon>
        <taxon>Magnoliopsida</taxon>
        <taxon>eudicotyledons</taxon>
        <taxon>Gunneridae</taxon>
        <taxon>Pentapetalae</taxon>
        <taxon>rosids</taxon>
        <taxon>fabids</taxon>
        <taxon>Rosales</taxon>
        <taxon>Moraceae</taxon>
        <taxon>Moreae</taxon>
        <taxon>Morus</taxon>
    </lineage>
</organism>
<evidence type="ECO:0000313" key="2">
    <source>
        <dbReference type="Proteomes" id="UP000030645"/>
    </source>
</evidence>
<keyword evidence="2" id="KW-1185">Reference proteome</keyword>
<protein>
    <recommendedName>
        <fullName evidence="3">Semialdehyde dehydrogenase NAD-binding domain-containing protein</fullName>
    </recommendedName>
</protein>
<accession>W9RPC7</accession>
<dbReference type="EMBL" id="KE344491">
    <property type="protein sequence ID" value="EXB63562.1"/>
    <property type="molecule type" value="Genomic_DNA"/>
</dbReference>
<dbReference type="AlphaFoldDB" id="W9RPC7"/>
<evidence type="ECO:0008006" key="3">
    <source>
        <dbReference type="Google" id="ProtNLM"/>
    </source>
</evidence>
<reference evidence="2" key="1">
    <citation type="submission" date="2013-01" db="EMBL/GenBank/DDBJ databases">
        <title>Draft Genome Sequence of a Mulberry Tree, Morus notabilis C.K. Schneid.</title>
        <authorList>
            <person name="He N."/>
            <person name="Zhao S."/>
        </authorList>
    </citation>
    <scope>NUCLEOTIDE SEQUENCE</scope>
</reference>
<proteinExistence type="predicted"/>
<gene>
    <name evidence="1" type="ORF">L484_026900</name>
</gene>
<dbReference type="Proteomes" id="UP000030645">
    <property type="component" value="Unassembled WGS sequence"/>
</dbReference>
<dbReference type="STRING" id="981085.W9RPC7"/>
<name>W9RPC7_9ROSA</name>
<sequence length="126" mass="13923">MSSSAFSSFGFDSGCLWKDQMKYGKSKRRSAGKVFVKCSVNAKAQNTEKSVRIGVLGASGYTGSESRQFGPLPAVHENKLHQLAPFGCICVAIALLQQRVHSCLHFLYRAFLSNCFYQHCPVAFLH</sequence>